<gene>
    <name evidence="1" type="ORF">ABW99_03070</name>
</gene>
<reference evidence="2" key="1">
    <citation type="submission" date="2015-06" db="EMBL/GenBank/DDBJ databases">
        <authorList>
            <person name="Lim Y.L."/>
            <person name="Ee R."/>
            <person name="Yong D."/>
            <person name="How K.Y."/>
            <person name="Yin W.F."/>
            <person name="Chan K.G."/>
        </authorList>
    </citation>
    <scope>NUCLEOTIDE SEQUENCE [LARGE SCALE GENOMIC DNA]</scope>
    <source>
        <strain evidence="2">DSM 25325</strain>
    </source>
</reference>
<organism evidence="1 2">
    <name type="scientific">Pandoraea thiooxydans</name>
    <dbReference type="NCBI Taxonomy" id="445709"/>
    <lineage>
        <taxon>Bacteria</taxon>
        <taxon>Pseudomonadati</taxon>
        <taxon>Pseudomonadota</taxon>
        <taxon>Betaproteobacteria</taxon>
        <taxon>Burkholderiales</taxon>
        <taxon>Burkholderiaceae</taxon>
        <taxon>Pandoraea</taxon>
    </lineage>
</organism>
<evidence type="ECO:0000313" key="1">
    <source>
        <dbReference type="EMBL" id="AKJ67364.1"/>
    </source>
</evidence>
<dbReference type="Pfam" id="PF12088">
    <property type="entry name" value="DUF3565"/>
    <property type="match status" value="1"/>
</dbReference>
<dbReference type="KEGG" id="ptx:ABW99_03070"/>
<name>A0A0G3EMX1_9BURK</name>
<accession>A0A0G3EMX1</accession>
<dbReference type="AlphaFoldDB" id="A0A0G3EMX1"/>
<dbReference type="Proteomes" id="UP000036700">
    <property type="component" value="Chromosome"/>
</dbReference>
<dbReference type="InterPro" id="IPR021948">
    <property type="entry name" value="DUF3565"/>
</dbReference>
<dbReference type="PATRIC" id="fig|445709.3.peg.662"/>
<protein>
    <submittedName>
        <fullName evidence="1">GNAT family acetyltransferase</fullName>
    </submittedName>
</protein>
<keyword evidence="1" id="KW-0808">Transferase</keyword>
<dbReference type="STRING" id="445709.ABW99_03070"/>
<sequence length="74" mass="8660">MPRRIIGFHLDDEGHWVAELACGHGQHVRHDPPWQSRPWTQSAQTREARIGSVLYCRKCERGEPADAWQERVEQ</sequence>
<dbReference type="GO" id="GO:0016740">
    <property type="term" value="F:transferase activity"/>
    <property type="evidence" value="ECO:0007669"/>
    <property type="project" value="UniProtKB-KW"/>
</dbReference>
<dbReference type="OrthoDB" id="9799128at2"/>
<keyword evidence="2" id="KW-1185">Reference proteome</keyword>
<dbReference type="EMBL" id="CP011568">
    <property type="protein sequence ID" value="AKJ67364.1"/>
    <property type="molecule type" value="Genomic_DNA"/>
</dbReference>
<evidence type="ECO:0000313" key="2">
    <source>
        <dbReference type="Proteomes" id="UP000036700"/>
    </source>
</evidence>
<proteinExistence type="predicted"/>
<dbReference type="RefSeq" id="WP_047212903.1">
    <property type="nucleotide sequence ID" value="NZ_CP011568.3"/>
</dbReference>